<dbReference type="PANTHER" id="PTHR45899">
    <property type="entry name" value="RHO GTPASE ACTIVATING PROTEIN AT 15B, ISOFORM C"/>
    <property type="match status" value="1"/>
</dbReference>
<protein>
    <recommendedName>
        <fullName evidence="7">ArfGAP with RhoGAP domain, ankyrin repeat and PH domain 1</fullName>
    </recommendedName>
</protein>
<evidence type="ECO:0000313" key="6">
    <source>
        <dbReference type="Proteomes" id="UP000001074"/>
    </source>
</evidence>
<dbReference type="Proteomes" id="UP000001074">
    <property type="component" value="Unassembled WGS sequence"/>
</dbReference>
<proteinExistence type="predicted"/>
<dbReference type="Pfam" id="PF00169">
    <property type="entry name" value="PH"/>
    <property type="match status" value="1"/>
</dbReference>
<dbReference type="InParanoid" id="G1Q3L2"/>
<dbReference type="EMBL" id="AAPE02005854">
    <property type="status" value="NOT_ANNOTATED_CDS"/>
    <property type="molecule type" value="Genomic_DNA"/>
</dbReference>
<reference evidence="5 6" key="1">
    <citation type="journal article" date="2011" name="Nature">
        <title>A high-resolution map of human evolutionary constraint using 29 mammals.</title>
        <authorList>
            <person name="Lindblad-Toh K."/>
            <person name="Garber M."/>
            <person name="Zuk O."/>
            <person name="Lin M.F."/>
            <person name="Parker B.J."/>
            <person name="Washietl S."/>
            <person name="Kheradpour P."/>
            <person name="Ernst J."/>
            <person name="Jordan G."/>
            <person name="Mauceli E."/>
            <person name="Ward L.D."/>
            <person name="Lowe C.B."/>
            <person name="Holloway A.K."/>
            <person name="Clamp M."/>
            <person name="Gnerre S."/>
            <person name="Alfoldi J."/>
            <person name="Beal K."/>
            <person name="Chang J."/>
            <person name="Clawson H."/>
            <person name="Cuff J."/>
            <person name="Di Palma F."/>
            <person name="Fitzgerald S."/>
            <person name="Flicek P."/>
            <person name="Guttman M."/>
            <person name="Hubisz M.J."/>
            <person name="Jaffe D.B."/>
            <person name="Jungreis I."/>
            <person name="Kent W.J."/>
            <person name="Kostka D."/>
            <person name="Lara M."/>
            <person name="Martins A.L."/>
            <person name="Massingham T."/>
            <person name="Moltke I."/>
            <person name="Raney B.J."/>
            <person name="Rasmussen M.D."/>
            <person name="Robinson J."/>
            <person name="Stark A."/>
            <person name="Vilella A.J."/>
            <person name="Wen J."/>
            <person name="Xie X."/>
            <person name="Zody M.C."/>
            <person name="Baldwin J."/>
            <person name="Bloom T."/>
            <person name="Chin C.W."/>
            <person name="Heiman D."/>
            <person name="Nicol R."/>
            <person name="Nusbaum C."/>
            <person name="Young S."/>
            <person name="Wilkinson J."/>
            <person name="Worley K.C."/>
            <person name="Kovar C.L."/>
            <person name="Muzny D.M."/>
            <person name="Gibbs R.A."/>
            <person name="Cree A."/>
            <person name="Dihn H.H."/>
            <person name="Fowler G."/>
            <person name="Jhangiani S."/>
            <person name="Joshi V."/>
            <person name="Lee S."/>
            <person name="Lewis L.R."/>
            <person name="Nazareth L.V."/>
            <person name="Okwuonu G."/>
            <person name="Santibanez J."/>
            <person name="Warren W.C."/>
            <person name="Mardis E.R."/>
            <person name="Weinstock G.M."/>
            <person name="Wilson R.K."/>
            <person name="Delehaunty K."/>
            <person name="Dooling D."/>
            <person name="Fronik C."/>
            <person name="Fulton L."/>
            <person name="Fulton B."/>
            <person name="Graves T."/>
            <person name="Minx P."/>
            <person name="Sodergren E."/>
            <person name="Birney E."/>
            <person name="Margulies E.H."/>
            <person name="Herrero J."/>
            <person name="Green E.D."/>
            <person name="Haussler D."/>
            <person name="Siepel A."/>
            <person name="Goldman N."/>
            <person name="Pollard K.S."/>
            <person name="Pedersen J.S."/>
            <person name="Lander E.S."/>
            <person name="Kellis M."/>
        </authorList>
    </citation>
    <scope>NUCLEOTIDE SEQUENCE [LARGE SCALE GENOMIC DNA]</scope>
</reference>
<dbReference type="EMBL" id="AAPE02005853">
    <property type="status" value="NOT_ANNOTATED_CDS"/>
    <property type="molecule type" value="Genomic_DNA"/>
</dbReference>
<evidence type="ECO:0000313" key="5">
    <source>
        <dbReference type="Ensembl" id="ENSMLUP00000018295.1"/>
    </source>
</evidence>
<dbReference type="Gene3D" id="1.10.555.10">
    <property type="entry name" value="Rho GTPase activation protein"/>
    <property type="match status" value="1"/>
</dbReference>
<dbReference type="SUPFAM" id="SSF48350">
    <property type="entry name" value="GTPase activation domain, GAP"/>
    <property type="match status" value="1"/>
</dbReference>
<keyword evidence="6" id="KW-1185">Reference proteome</keyword>
<dbReference type="PROSITE" id="PS50200">
    <property type="entry name" value="RA"/>
    <property type="match status" value="1"/>
</dbReference>
<dbReference type="InterPro" id="IPR000198">
    <property type="entry name" value="RhoGAP_dom"/>
</dbReference>
<evidence type="ECO:0000256" key="1">
    <source>
        <dbReference type="ARBA" id="ARBA00022468"/>
    </source>
</evidence>
<evidence type="ECO:0000259" key="4">
    <source>
        <dbReference type="PROSITE" id="PS50238"/>
    </source>
</evidence>
<accession>G1Q3L2</accession>
<dbReference type="InterPro" id="IPR008936">
    <property type="entry name" value="Rho_GTPase_activation_prot"/>
</dbReference>
<dbReference type="SUPFAM" id="SSF50729">
    <property type="entry name" value="PH domain-like"/>
    <property type="match status" value="1"/>
</dbReference>
<dbReference type="GO" id="GO:0005096">
    <property type="term" value="F:GTPase activator activity"/>
    <property type="evidence" value="ECO:0007669"/>
    <property type="project" value="UniProtKB-KW"/>
</dbReference>
<feature type="domain" description="PH" evidence="2">
    <location>
        <begin position="205"/>
        <end position="329"/>
    </location>
</feature>
<reference evidence="5" key="3">
    <citation type="submission" date="2025-09" db="UniProtKB">
        <authorList>
            <consortium name="Ensembl"/>
        </authorList>
    </citation>
    <scope>IDENTIFICATION</scope>
</reference>
<dbReference type="PROSITE" id="PS50003">
    <property type="entry name" value="PH_DOMAIN"/>
    <property type="match status" value="1"/>
</dbReference>
<dbReference type="Ensembl" id="ENSMLUT00000028000.1">
    <property type="protein sequence ID" value="ENSMLUP00000018295.1"/>
    <property type="gene ID" value="ENSMLUG00000023720.1"/>
</dbReference>
<dbReference type="Pfam" id="PF00788">
    <property type="entry name" value="RA"/>
    <property type="match status" value="1"/>
</dbReference>
<dbReference type="InterPro" id="IPR001849">
    <property type="entry name" value="PH_domain"/>
</dbReference>
<dbReference type="GO" id="GO:0005802">
    <property type="term" value="C:trans-Golgi network"/>
    <property type="evidence" value="ECO:0007669"/>
    <property type="project" value="TreeGrafter"/>
</dbReference>
<evidence type="ECO:0000259" key="2">
    <source>
        <dbReference type="PROSITE" id="PS50003"/>
    </source>
</evidence>
<feature type="domain" description="Ras-associating" evidence="3">
    <location>
        <begin position="126"/>
        <end position="192"/>
    </location>
</feature>
<dbReference type="eggNOG" id="KOG1117">
    <property type="taxonomic scope" value="Eukaryota"/>
</dbReference>
<feature type="domain" description="Rho-GAP" evidence="4">
    <location>
        <begin position="1"/>
        <end position="83"/>
    </location>
</feature>
<dbReference type="GO" id="GO:0005886">
    <property type="term" value="C:plasma membrane"/>
    <property type="evidence" value="ECO:0007669"/>
    <property type="project" value="TreeGrafter"/>
</dbReference>
<dbReference type="GO" id="GO:0005547">
    <property type="term" value="F:phosphatidylinositol-3,4,5-trisphosphate binding"/>
    <property type="evidence" value="ECO:0007669"/>
    <property type="project" value="TreeGrafter"/>
</dbReference>
<organism evidence="5 6">
    <name type="scientific">Myotis lucifugus</name>
    <name type="common">Little brown bat</name>
    <dbReference type="NCBI Taxonomy" id="59463"/>
    <lineage>
        <taxon>Eukaryota</taxon>
        <taxon>Metazoa</taxon>
        <taxon>Chordata</taxon>
        <taxon>Craniata</taxon>
        <taxon>Vertebrata</taxon>
        <taxon>Euteleostomi</taxon>
        <taxon>Mammalia</taxon>
        <taxon>Eutheria</taxon>
        <taxon>Laurasiatheria</taxon>
        <taxon>Chiroptera</taxon>
        <taxon>Yangochiroptera</taxon>
        <taxon>Vespertilionidae</taxon>
        <taxon>Myotis</taxon>
    </lineage>
</organism>
<dbReference type="PANTHER" id="PTHR45899:SF3">
    <property type="entry name" value="ARF-GAP WITH RHO-GAP DOMAIN, ANK REPEAT AND PH DOMAIN-CONTAINING PROTEIN 1"/>
    <property type="match status" value="1"/>
</dbReference>
<reference evidence="5" key="2">
    <citation type="submission" date="2025-08" db="UniProtKB">
        <authorList>
            <consortium name="Ensembl"/>
        </authorList>
    </citation>
    <scope>IDENTIFICATION</scope>
</reference>
<dbReference type="AlphaFoldDB" id="G1Q3L2"/>
<evidence type="ECO:0008006" key="7">
    <source>
        <dbReference type="Google" id="ProtNLM"/>
    </source>
</evidence>
<dbReference type="GeneTree" id="ENSGT00940000157424"/>
<dbReference type="PROSITE" id="PS50238">
    <property type="entry name" value="RHOGAP"/>
    <property type="match status" value="1"/>
</dbReference>
<dbReference type="HOGENOM" id="CLU_075465_0_0_1"/>
<dbReference type="Gene3D" id="2.30.29.30">
    <property type="entry name" value="Pleckstrin-homology domain (PH domain)/Phosphotyrosine-binding domain (PTB)"/>
    <property type="match status" value="1"/>
</dbReference>
<dbReference type="GO" id="GO:0007165">
    <property type="term" value="P:signal transduction"/>
    <property type="evidence" value="ECO:0007669"/>
    <property type="project" value="InterPro"/>
</dbReference>
<dbReference type="GO" id="GO:0008360">
    <property type="term" value="P:regulation of cell shape"/>
    <property type="evidence" value="ECO:0007669"/>
    <property type="project" value="TreeGrafter"/>
</dbReference>
<keyword evidence="1" id="KW-0343">GTPase activation</keyword>
<dbReference type="Pfam" id="PF00620">
    <property type="entry name" value="RhoGAP"/>
    <property type="match status" value="1"/>
</dbReference>
<name>G1Q3L2_MYOLU</name>
<dbReference type="STRING" id="59463.ENSMLUP00000018295"/>
<dbReference type="InterPro" id="IPR011993">
    <property type="entry name" value="PH-like_dom_sf"/>
</dbReference>
<sequence length="382" mass="43802">IEDKEEKVSRYRGLLACLPSVNRATVKALISHLYCVQCFSDMNQMNTHNLAIVFGLTLFQTDGQDYKAGHVVEDLINHYVVMFSVDEEELRKQQEEVTAIAKMRVADTASGTQKAEAKQHIKIPASSMTAEELTLEILDCRNVSIREKDYWTCFEVNERKETERPLHFSEKVLPILHGLGIDSYLVVKKYQSMEAMLLYLASHVGETKHGMMKFREDRSVMGLGLGLPSGGFQDRYFSLNSSCLRLYKEIWSQRPWSGASETSHRPEKEWPMKSLKVYLGVKKKLRPPICRGFTMVHETKKQEKQQWYLCCEAQMELPEWFATFLFVQHDGLVWPSEPSRVSRVVPEVRMGSVSLIPLGNENEMRRSVAAFAADPLSLLRNV</sequence>
<dbReference type="InterPro" id="IPR052227">
    <property type="entry name" value="Arf-Rho-GAP_ANK-PH_domain"/>
</dbReference>
<evidence type="ECO:0000259" key="3">
    <source>
        <dbReference type="PROSITE" id="PS50200"/>
    </source>
</evidence>
<dbReference type="SMART" id="SM00233">
    <property type="entry name" value="PH"/>
    <property type="match status" value="1"/>
</dbReference>
<dbReference type="InterPro" id="IPR000159">
    <property type="entry name" value="RA_dom"/>
</dbReference>
<dbReference type="OMA" id="GMECATE"/>